<dbReference type="EMBL" id="MW302567">
    <property type="protein sequence ID" value="QSD99721.1"/>
    <property type="molecule type" value="Genomic_DNA"/>
</dbReference>
<reference evidence="10" key="1">
    <citation type="journal article" name="Plants (Basel)">
        <title>NAC and MYB Families and Lignin Biosynthesis-Related Members Identification and Expression Analysis in Melilotus albus.</title>
        <authorList>
            <person name="Chen L."/>
            <person name="Wu F."/>
            <person name="Zhang J."/>
        </authorList>
    </citation>
    <scope>NUCLEOTIDE SEQUENCE</scope>
</reference>
<dbReference type="SUPFAM" id="SSF46689">
    <property type="entry name" value="Homeodomain-like"/>
    <property type="match status" value="1"/>
</dbReference>
<dbReference type="PANTHER" id="PTHR47995:SF18">
    <property type="entry name" value="TRANSCRIPTION FACTOR MYB65"/>
    <property type="match status" value="1"/>
</dbReference>
<proteinExistence type="predicted"/>
<evidence type="ECO:0000256" key="4">
    <source>
        <dbReference type="ARBA" id="ARBA00023125"/>
    </source>
</evidence>
<evidence type="ECO:0000256" key="5">
    <source>
        <dbReference type="ARBA" id="ARBA00023163"/>
    </source>
</evidence>
<dbReference type="PANTHER" id="PTHR47995">
    <property type="entry name" value="TRANSCRIPTION FACTOR MYB33-RELATED"/>
    <property type="match status" value="1"/>
</dbReference>
<accession>A0A896W4A9</accession>
<comment type="subcellular location">
    <subcellularLocation>
        <location evidence="1">Nucleus</location>
    </subcellularLocation>
</comment>
<feature type="region of interest" description="Disordered" evidence="7">
    <location>
        <begin position="1"/>
        <end position="22"/>
    </location>
</feature>
<dbReference type="AlphaFoldDB" id="A0A896W4A9"/>
<name>A0A896W4A9_MELAB</name>
<keyword evidence="2" id="KW-0677">Repeat</keyword>
<dbReference type="GO" id="GO:0003677">
    <property type="term" value="F:DNA binding"/>
    <property type="evidence" value="ECO:0007669"/>
    <property type="project" value="UniProtKB-KW"/>
</dbReference>
<dbReference type="InterPro" id="IPR001005">
    <property type="entry name" value="SANT/Myb"/>
</dbReference>
<feature type="domain" description="Myb-like" evidence="8">
    <location>
        <begin position="14"/>
        <end position="66"/>
    </location>
</feature>
<evidence type="ECO:0000256" key="6">
    <source>
        <dbReference type="ARBA" id="ARBA00023242"/>
    </source>
</evidence>
<dbReference type="GO" id="GO:0005634">
    <property type="term" value="C:nucleus"/>
    <property type="evidence" value="ECO:0007669"/>
    <property type="project" value="UniProtKB-SubCell"/>
</dbReference>
<feature type="domain" description="HTH myb-type" evidence="9">
    <location>
        <begin position="14"/>
        <end position="70"/>
    </location>
</feature>
<dbReference type="FunFam" id="1.10.10.60:FF:000001">
    <property type="entry name" value="MYB-related transcription factor"/>
    <property type="match status" value="1"/>
</dbReference>
<evidence type="ECO:0000256" key="3">
    <source>
        <dbReference type="ARBA" id="ARBA00023015"/>
    </source>
</evidence>
<organism evidence="10">
    <name type="scientific">Melilotus albus</name>
    <name type="common">White sweet clover</name>
    <name type="synonym">Melilotus officinalis subsp. albus</name>
    <dbReference type="NCBI Taxonomy" id="47082"/>
    <lineage>
        <taxon>Eukaryota</taxon>
        <taxon>Viridiplantae</taxon>
        <taxon>Streptophyta</taxon>
        <taxon>Embryophyta</taxon>
        <taxon>Tracheophyta</taxon>
        <taxon>Spermatophyta</taxon>
        <taxon>Magnoliopsida</taxon>
        <taxon>eudicotyledons</taxon>
        <taxon>Gunneridae</taxon>
        <taxon>Pentapetalae</taxon>
        <taxon>rosids</taxon>
        <taxon>fabids</taxon>
        <taxon>Fabales</taxon>
        <taxon>Fabaceae</taxon>
        <taxon>Papilionoideae</taxon>
        <taxon>50 kb inversion clade</taxon>
        <taxon>NPAAA clade</taxon>
        <taxon>Hologalegina</taxon>
        <taxon>IRL clade</taxon>
        <taxon>Trifolieae</taxon>
        <taxon>Melilotus</taxon>
    </lineage>
</organism>
<feature type="domain" description="HTH myb-type" evidence="9">
    <location>
        <begin position="71"/>
        <end position="121"/>
    </location>
</feature>
<keyword evidence="3" id="KW-0805">Transcription regulation</keyword>
<dbReference type="SMART" id="SM00717">
    <property type="entry name" value="SANT"/>
    <property type="match status" value="2"/>
</dbReference>
<sequence>MCLFSKQEKGDDDTNRSKKGPWSFDEDEKLRTYVSQYGEGSWDEVQKKVGLFRCGKSCRLRWLNHLHPSLKKGSITEEEGRKIVELHAKIESKWSQMVKELPGRTDNEIKNFWNIRARKLKKANLPLYDQIIKPRDLSNQEQVDISQVKKSDIHGYKFEQLPNSFNVSITSPHVSNMQCNNVASTSINNNNTSPTLTNNSGLLESMFFTPKILEDSDANHMHSTETKLVDENGKKPISLEKDESNHEDLIDLMFGLGWLDNYIF</sequence>
<dbReference type="InterPro" id="IPR009057">
    <property type="entry name" value="Homeodomain-like_sf"/>
</dbReference>
<evidence type="ECO:0000259" key="8">
    <source>
        <dbReference type="PROSITE" id="PS50090"/>
    </source>
</evidence>
<dbReference type="PROSITE" id="PS51294">
    <property type="entry name" value="HTH_MYB"/>
    <property type="match status" value="2"/>
</dbReference>
<evidence type="ECO:0000256" key="2">
    <source>
        <dbReference type="ARBA" id="ARBA00022737"/>
    </source>
</evidence>
<feature type="domain" description="Myb-like" evidence="8">
    <location>
        <begin position="67"/>
        <end position="117"/>
    </location>
</feature>
<evidence type="ECO:0000313" key="10">
    <source>
        <dbReference type="EMBL" id="QSD99721.1"/>
    </source>
</evidence>
<dbReference type="CDD" id="cd00167">
    <property type="entry name" value="SANT"/>
    <property type="match status" value="2"/>
</dbReference>
<keyword evidence="6" id="KW-0539">Nucleus</keyword>
<gene>
    <name evidence="10" type="primary">EVM0034222.1</name>
</gene>
<dbReference type="PROSITE" id="PS50090">
    <property type="entry name" value="MYB_LIKE"/>
    <property type="match status" value="2"/>
</dbReference>
<keyword evidence="5" id="KW-0804">Transcription</keyword>
<evidence type="ECO:0000256" key="1">
    <source>
        <dbReference type="ARBA" id="ARBA00004123"/>
    </source>
</evidence>
<protein>
    <submittedName>
        <fullName evidence="10">MYB family transcription factor</fullName>
    </submittedName>
</protein>
<dbReference type="Pfam" id="PF00249">
    <property type="entry name" value="Myb_DNA-binding"/>
    <property type="match status" value="2"/>
</dbReference>
<feature type="compositionally biased region" description="Basic and acidic residues" evidence="7">
    <location>
        <begin position="1"/>
        <end position="16"/>
    </location>
</feature>
<dbReference type="InterPro" id="IPR017930">
    <property type="entry name" value="Myb_dom"/>
</dbReference>
<dbReference type="Gene3D" id="1.10.10.60">
    <property type="entry name" value="Homeodomain-like"/>
    <property type="match status" value="2"/>
</dbReference>
<evidence type="ECO:0000259" key="9">
    <source>
        <dbReference type="PROSITE" id="PS51294"/>
    </source>
</evidence>
<keyword evidence="4" id="KW-0238">DNA-binding</keyword>
<evidence type="ECO:0000256" key="7">
    <source>
        <dbReference type="SAM" id="MobiDB-lite"/>
    </source>
</evidence>